<evidence type="ECO:0000313" key="3">
    <source>
        <dbReference type="Proteomes" id="UP000237347"/>
    </source>
</evidence>
<feature type="region of interest" description="Disordered" evidence="1">
    <location>
        <begin position="1"/>
        <end position="33"/>
    </location>
</feature>
<evidence type="ECO:0000256" key="1">
    <source>
        <dbReference type="SAM" id="MobiDB-lite"/>
    </source>
</evidence>
<proteinExistence type="predicted"/>
<reference evidence="2 3" key="1">
    <citation type="journal article" date="2018" name="Sci. Data">
        <title>The draft genome sequence of cork oak.</title>
        <authorList>
            <person name="Ramos A.M."/>
            <person name="Usie A."/>
            <person name="Barbosa P."/>
            <person name="Barros P.M."/>
            <person name="Capote T."/>
            <person name="Chaves I."/>
            <person name="Simoes F."/>
            <person name="Abreu I."/>
            <person name="Carrasquinho I."/>
            <person name="Faro C."/>
            <person name="Guimaraes J.B."/>
            <person name="Mendonca D."/>
            <person name="Nobrega F."/>
            <person name="Rodrigues L."/>
            <person name="Saibo N.J.M."/>
            <person name="Varela M.C."/>
            <person name="Egas C."/>
            <person name="Matos J."/>
            <person name="Miguel C.M."/>
            <person name="Oliveira M.M."/>
            <person name="Ricardo C.P."/>
            <person name="Goncalves S."/>
        </authorList>
    </citation>
    <scope>NUCLEOTIDE SEQUENCE [LARGE SCALE GENOMIC DNA]</scope>
    <source>
        <strain evidence="3">cv. HL8</strain>
    </source>
</reference>
<dbReference type="EMBL" id="PKMF04000024">
    <property type="protein sequence ID" value="KAK7857765.1"/>
    <property type="molecule type" value="Genomic_DNA"/>
</dbReference>
<gene>
    <name evidence="2" type="primary">PAT1_3</name>
    <name evidence="2" type="ORF">CFP56_015838</name>
</gene>
<dbReference type="Proteomes" id="UP000237347">
    <property type="component" value="Unassembled WGS sequence"/>
</dbReference>
<comment type="caution">
    <text evidence="2">The sequence shown here is derived from an EMBL/GenBank/DDBJ whole genome shotgun (WGS) entry which is preliminary data.</text>
</comment>
<dbReference type="AlphaFoldDB" id="A0AAW0M2H3"/>
<sequence>MDGFGIGGGIEEPPNPQDLNQHGDNNPSGGTLFDASQYAFFGKDVVEEVELGGLEEEEDMLPVAGIEEEEFLYDREEGEDLRSLSDIDDLASTFSKVRLLDIDNGHAAEFETVRDCLCSEIRIMEPLQVSLNIGCLSHLLQFEIQNPLSSFANKSTSRWDI</sequence>
<accession>A0AAW0M2H3</accession>
<keyword evidence="3" id="KW-1185">Reference proteome</keyword>
<protein>
    <submittedName>
        <fullName evidence="2">Protein pat1 like protein</fullName>
    </submittedName>
</protein>
<organism evidence="2 3">
    <name type="scientific">Quercus suber</name>
    <name type="common">Cork oak</name>
    <dbReference type="NCBI Taxonomy" id="58331"/>
    <lineage>
        <taxon>Eukaryota</taxon>
        <taxon>Viridiplantae</taxon>
        <taxon>Streptophyta</taxon>
        <taxon>Embryophyta</taxon>
        <taxon>Tracheophyta</taxon>
        <taxon>Spermatophyta</taxon>
        <taxon>Magnoliopsida</taxon>
        <taxon>eudicotyledons</taxon>
        <taxon>Gunneridae</taxon>
        <taxon>Pentapetalae</taxon>
        <taxon>rosids</taxon>
        <taxon>fabids</taxon>
        <taxon>Fagales</taxon>
        <taxon>Fagaceae</taxon>
        <taxon>Quercus</taxon>
    </lineage>
</organism>
<feature type="compositionally biased region" description="Gly residues" evidence="1">
    <location>
        <begin position="1"/>
        <end position="10"/>
    </location>
</feature>
<feature type="compositionally biased region" description="Polar residues" evidence="1">
    <location>
        <begin position="17"/>
        <end position="29"/>
    </location>
</feature>
<evidence type="ECO:0000313" key="2">
    <source>
        <dbReference type="EMBL" id="KAK7857765.1"/>
    </source>
</evidence>
<name>A0AAW0M2H3_QUESU</name>